<reference evidence="2" key="1">
    <citation type="journal article" date="2022" name="Mol. Ecol. Resour.">
        <title>The genomes of chicory, endive, great burdock and yacon provide insights into Asteraceae palaeo-polyploidization history and plant inulin production.</title>
        <authorList>
            <person name="Fan W."/>
            <person name="Wang S."/>
            <person name="Wang H."/>
            <person name="Wang A."/>
            <person name="Jiang F."/>
            <person name="Liu H."/>
            <person name="Zhao H."/>
            <person name="Xu D."/>
            <person name="Zhang Y."/>
        </authorList>
    </citation>
    <scope>NUCLEOTIDE SEQUENCE [LARGE SCALE GENOMIC DNA]</scope>
    <source>
        <strain evidence="2">cv. Yunnan</strain>
    </source>
</reference>
<evidence type="ECO:0000313" key="2">
    <source>
        <dbReference type="Proteomes" id="UP001056120"/>
    </source>
</evidence>
<comment type="caution">
    <text evidence="1">The sequence shown here is derived from an EMBL/GenBank/DDBJ whole genome shotgun (WGS) entry which is preliminary data.</text>
</comment>
<proteinExistence type="predicted"/>
<keyword evidence="2" id="KW-1185">Reference proteome</keyword>
<dbReference type="EMBL" id="CM042034">
    <property type="protein sequence ID" value="KAI3762585.1"/>
    <property type="molecule type" value="Genomic_DNA"/>
</dbReference>
<reference evidence="1 2" key="2">
    <citation type="journal article" date="2022" name="Mol. Ecol. Resour.">
        <title>The genomes of chicory, endive, great burdock and yacon provide insights into Asteraceae paleo-polyploidization history and plant inulin production.</title>
        <authorList>
            <person name="Fan W."/>
            <person name="Wang S."/>
            <person name="Wang H."/>
            <person name="Wang A."/>
            <person name="Jiang F."/>
            <person name="Liu H."/>
            <person name="Zhao H."/>
            <person name="Xu D."/>
            <person name="Zhang Y."/>
        </authorList>
    </citation>
    <scope>NUCLEOTIDE SEQUENCE [LARGE SCALE GENOMIC DNA]</scope>
    <source>
        <strain evidence="2">cv. Yunnan</strain>
        <tissue evidence="1">Leaves</tissue>
    </source>
</reference>
<protein>
    <submittedName>
        <fullName evidence="1">Uncharacterized protein</fullName>
    </submittedName>
</protein>
<sequence length="82" mass="9113">MIALALCTKKDKVSITQNDGESIANGRKEFRRRRAWLPASSATIPVASSWPVASGRIVCAFAWENCKQFGEFDGLVDDFVDY</sequence>
<gene>
    <name evidence="1" type="ORF">L1987_53019</name>
</gene>
<name>A0ACB9EUV6_9ASTR</name>
<dbReference type="Proteomes" id="UP001056120">
    <property type="component" value="Linkage Group LG17"/>
</dbReference>
<evidence type="ECO:0000313" key="1">
    <source>
        <dbReference type="EMBL" id="KAI3762585.1"/>
    </source>
</evidence>
<organism evidence="1 2">
    <name type="scientific">Smallanthus sonchifolius</name>
    <dbReference type="NCBI Taxonomy" id="185202"/>
    <lineage>
        <taxon>Eukaryota</taxon>
        <taxon>Viridiplantae</taxon>
        <taxon>Streptophyta</taxon>
        <taxon>Embryophyta</taxon>
        <taxon>Tracheophyta</taxon>
        <taxon>Spermatophyta</taxon>
        <taxon>Magnoliopsida</taxon>
        <taxon>eudicotyledons</taxon>
        <taxon>Gunneridae</taxon>
        <taxon>Pentapetalae</taxon>
        <taxon>asterids</taxon>
        <taxon>campanulids</taxon>
        <taxon>Asterales</taxon>
        <taxon>Asteraceae</taxon>
        <taxon>Asteroideae</taxon>
        <taxon>Heliantheae alliance</taxon>
        <taxon>Millerieae</taxon>
        <taxon>Smallanthus</taxon>
    </lineage>
</organism>
<accession>A0ACB9EUV6</accession>